<dbReference type="Proteomes" id="UP000035268">
    <property type="component" value="Chromosome"/>
</dbReference>
<evidence type="ECO:0000313" key="3">
    <source>
        <dbReference type="Proteomes" id="UP000035268"/>
    </source>
</evidence>
<keyword evidence="1" id="KW-0732">Signal</keyword>
<dbReference type="OrthoDB" id="238428at2"/>
<accession>A0A0G3EFR6</accession>
<dbReference type="STRING" id="1307763.L21SP4_00364"/>
<proteinExistence type="predicted"/>
<dbReference type="EMBL" id="CP010904">
    <property type="protein sequence ID" value="AKJ63645.1"/>
    <property type="molecule type" value="Genomic_DNA"/>
</dbReference>
<sequence length="406" mass="47120" precursor="true">MKRWLIPLMAIVGAVCAGADTHERYLLFNMGPRSGFNVKRPGTITAETFDEFRDAFAGLPASHIRPGCKLIFSYLAVDIETLKQSLRNYLEAAEATGTPVMVKFDGEQWWQNRPDLWNWWDPDLPGYDPANAKNVEWRHWGPEYALKVGWRNWGRQIRVQPPPNLMSPEYRRACHEAMDELLPIIVRWWRELPREKKHLFAGLNVGWESAIGVNGFYYPNGNELLDDPPEDDPDYGLTRKDVLSRGAVQIGYAAVRTAGLRDRGNITEDDLVEVIRLHLEDLSRHVREAGIPRERIFTHGWGNEFGEKLYNAAVNRYSCPGWSDYWYAMDPNRDEGMMRALELSDAPWWGAVEWMLLRPYKTELWARAMRQTLAHPRCRLLCMYNWHKVRDNPPLLEAARQTVRGE</sequence>
<gene>
    <name evidence="2" type="ORF">L21SP4_00364</name>
</gene>
<reference evidence="3" key="1">
    <citation type="submission" date="2015-02" db="EMBL/GenBank/DDBJ databases">
        <title>Description and complete genome sequence of the first cultured representative of the subdivision 5 of the Verrucomicrobia phylum.</title>
        <authorList>
            <person name="Spring S."/>
            <person name="Bunk B."/>
            <person name="Sproer C."/>
            <person name="Klenk H.-P."/>
        </authorList>
    </citation>
    <scope>NUCLEOTIDE SEQUENCE [LARGE SCALE GENOMIC DNA]</scope>
    <source>
        <strain evidence="3">L21-Fru-AB</strain>
    </source>
</reference>
<evidence type="ECO:0008006" key="4">
    <source>
        <dbReference type="Google" id="ProtNLM"/>
    </source>
</evidence>
<dbReference type="KEGG" id="vbl:L21SP4_00364"/>
<name>A0A0G3EFR6_9BACT</name>
<protein>
    <recommendedName>
        <fullName evidence="4">Glycoside hydrolase family 42 N-terminal domain-containing protein</fullName>
    </recommendedName>
</protein>
<organism evidence="2 3">
    <name type="scientific">Kiritimatiella glycovorans</name>
    <dbReference type="NCBI Taxonomy" id="1307763"/>
    <lineage>
        <taxon>Bacteria</taxon>
        <taxon>Pseudomonadati</taxon>
        <taxon>Kiritimatiellota</taxon>
        <taxon>Kiritimatiellia</taxon>
        <taxon>Kiritimatiellales</taxon>
        <taxon>Kiritimatiellaceae</taxon>
        <taxon>Kiritimatiella</taxon>
    </lineage>
</organism>
<dbReference type="AlphaFoldDB" id="A0A0G3EFR6"/>
<keyword evidence="3" id="KW-1185">Reference proteome</keyword>
<reference evidence="2 3" key="2">
    <citation type="journal article" date="2016" name="ISME J.">
        <title>Characterization of the first cultured representative of Verrucomicrobia subdivision 5 indicates the proposal of a novel phylum.</title>
        <authorList>
            <person name="Spring S."/>
            <person name="Bunk B."/>
            <person name="Sproer C."/>
            <person name="Schumann P."/>
            <person name="Rohde M."/>
            <person name="Tindall B.J."/>
            <person name="Klenk H.P."/>
        </authorList>
    </citation>
    <scope>NUCLEOTIDE SEQUENCE [LARGE SCALE GENOMIC DNA]</scope>
    <source>
        <strain evidence="2 3">L21-Fru-AB</strain>
    </source>
</reference>
<dbReference type="RefSeq" id="WP_052881053.1">
    <property type="nucleotide sequence ID" value="NZ_CP010904.1"/>
</dbReference>
<evidence type="ECO:0000313" key="2">
    <source>
        <dbReference type="EMBL" id="AKJ63645.1"/>
    </source>
</evidence>
<evidence type="ECO:0000256" key="1">
    <source>
        <dbReference type="SAM" id="SignalP"/>
    </source>
</evidence>
<feature type="chain" id="PRO_5005183939" description="Glycoside hydrolase family 42 N-terminal domain-containing protein" evidence="1">
    <location>
        <begin position="20"/>
        <end position="406"/>
    </location>
</feature>
<feature type="signal peptide" evidence="1">
    <location>
        <begin position="1"/>
        <end position="19"/>
    </location>
</feature>